<dbReference type="Proteomes" id="UP001072034">
    <property type="component" value="Unassembled WGS sequence"/>
</dbReference>
<evidence type="ECO:0000313" key="3">
    <source>
        <dbReference type="Proteomes" id="UP001072034"/>
    </source>
</evidence>
<keyword evidence="1" id="KW-0472">Membrane</keyword>
<keyword evidence="1" id="KW-0812">Transmembrane</keyword>
<keyword evidence="3" id="KW-1185">Reference proteome</keyword>
<organism evidence="2 3">
    <name type="scientific">Actinomyces israelii</name>
    <dbReference type="NCBI Taxonomy" id="1659"/>
    <lineage>
        <taxon>Bacteria</taxon>
        <taxon>Bacillati</taxon>
        <taxon>Actinomycetota</taxon>
        <taxon>Actinomycetes</taxon>
        <taxon>Actinomycetales</taxon>
        <taxon>Actinomycetaceae</taxon>
        <taxon>Actinomyces</taxon>
    </lineage>
</organism>
<proteinExistence type="predicted"/>
<comment type="caution">
    <text evidence="2">The sequence shown here is derived from an EMBL/GenBank/DDBJ whole genome shotgun (WGS) entry which is preliminary data.</text>
</comment>
<dbReference type="RefSeq" id="WP_268917711.1">
    <property type="nucleotide sequence ID" value="NZ_CP124548.1"/>
</dbReference>
<evidence type="ECO:0000313" key="2">
    <source>
        <dbReference type="EMBL" id="MCZ0858300.1"/>
    </source>
</evidence>
<reference evidence="2" key="1">
    <citation type="submission" date="2022-10" db="EMBL/GenBank/DDBJ databases">
        <title>Genome sequence of Actinomyces israelii ATCC 10048.</title>
        <authorList>
            <person name="Watt R.M."/>
            <person name="Tong W.M."/>
        </authorList>
    </citation>
    <scope>NUCLEOTIDE SEQUENCE</scope>
    <source>
        <strain evidence="2">ATCC 10048</strain>
    </source>
</reference>
<sequence length="92" mass="9513">MSVVALDVATRRPSSARLRAVSSKSPTDEAPTVAWRTDATVVSVALAVLAVLGMFTIFAAIADSKPVVVGCAVVSVVVSVATAFWQLRRAGL</sequence>
<dbReference type="EMBL" id="JAPTMY010000020">
    <property type="protein sequence ID" value="MCZ0858300.1"/>
    <property type="molecule type" value="Genomic_DNA"/>
</dbReference>
<keyword evidence="1" id="KW-1133">Transmembrane helix</keyword>
<gene>
    <name evidence="2" type="ORF">OHJ16_09630</name>
</gene>
<evidence type="ECO:0000256" key="1">
    <source>
        <dbReference type="SAM" id="Phobius"/>
    </source>
</evidence>
<name>A0ABT4IAT0_9ACTO</name>
<feature type="transmembrane region" description="Helical" evidence="1">
    <location>
        <begin position="67"/>
        <end position="87"/>
    </location>
</feature>
<protein>
    <submittedName>
        <fullName evidence="2">Uncharacterized protein</fullName>
    </submittedName>
</protein>
<accession>A0ABT4IAT0</accession>
<feature type="transmembrane region" description="Helical" evidence="1">
    <location>
        <begin position="41"/>
        <end position="61"/>
    </location>
</feature>